<keyword evidence="1" id="KW-0732">Signal</keyword>
<dbReference type="EMBL" id="GGFM01011006">
    <property type="protein sequence ID" value="MBW31757.1"/>
    <property type="molecule type" value="Transcribed_RNA"/>
</dbReference>
<sequence length="66" mass="7871">MLTALFTLFTFLRFTWCCVTFPLCRCFCNCCCCCCCFILGLRRFNTESRDIGMDELEHELLMLYVR</sequence>
<evidence type="ECO:0000256" key="1">
    <source>
        <dbReference type="SAM" id="SignalP"/>
    </source>
</evidence>
<accession>A0A2M3ZT63</accession>
<reference evidence="2" key="1">
    <citation type="submission" date="2018-01" db="EMBL/GenBank/DDBJ databases">
        <title>An insight into the sialome of Amazonian anophelines.</title>
        <authorList>
            <person name="Ribeiro J.M."/>
            <person name="Scarpassa V."/>
            <person name="Calvo E."/>
        </authorList>
    </citation>
    <scope>NUCLEOTIDE SEQUENCE</scope>
    <source>
        <tissue evidence="2">Salivary glands</tissue>
    </source>
</reference>
<feature type="signal peptide" evidence="1">
    <location>
        <begin position="1"/>
        <end position="17"/>
    </location>
</feature>
<feature type="chain" id="PRO_5014850270" evidence="1">
    <location>
        <begin position="18"/>
        <end position="66"/>
    </location>
</feature>
<dbReference type="AlphaFoldDB" id="A0A2M3ZT63"/>
<protein>
    <submittedName>
        <fullName evidence="2">Putative secreted peptide</fullName>
    </submittedName>
</protein>
<evidence type="ECO:0000313" key="2">
    <source>
        <dbReference type="EMBL" id="MBW31757.1"/>
    </source>
</evidence>
<organism evidence="2">
    <name type="scientific">Anopheles braziliensis</name>
    <dbReference type="NCBI Taxonomy" id="58242"/>
    <lineage>
        <taxon>Eukaryota</taxon>
        <taxon>Metazoa</taxon>
        <taxon>Ecdysozoa</taxon>
        <taxon>Arthropoda</taxon>
        <taxon>Hexapoda</taxon>
        <taxon>Insecta</taxon>
        <taxon>Pterygota</taxon>
        <taxon>Neoptera</taxon>
        <taxon>Endopterygota</taxon>
        <taxon>Diptera</taxon>
        <taxon>Nematocera</taxon>
        <taxon>Culicoidea</taxon>
        <taxon>Culicidae</taxon>
        <taxon>Anophelinae</taxon>
        <taxon>Anopheles</taxon>
    </lineage>
</organism>
<proteinExistence type="predicted"/>
<name>A0A2M3ZT63_9DIPT</name>